<accession>A0A914QM08</accession>
<dbReference type="Proteomes" id="UP000887578">
    <property type="component" value="Unplaced"/>
</dbReference>
<name>A0A914QM08_9BILA</name>
<evidence type="ECO:0000313" key="1">
    <source>
        <dbReference type="Proteomes" id="UP000887578"/>
    </source>
</evidence>
<proteinExistence type="predicted"/>
<protein>
    <submittedName>
        <fullName evidence="2">CUB domain-containing protein</fullName>
    </submittedName>
</protein>
<reference evidence="2" key="1">
    <citation type="submission" date="2022-11" db="UniProtKB">
        <authorList>
            <consortium name="WormBaseParasite"/>
        </authorList>
    </citation>
    <scope>IDENTIFICATION</scope>
</reference>
<keyword evidence="1" id="KW-1185">Reference proteome</keyword>
<sequence length="314" mass="36130">MNELAYFNNTVDFKLYAMYNGVGPHDVPHFLVSHTTSVNIALIDTDHIDGASDMFYGYIIFDNTNNKCPLESVSRINPYHFTDETQILYLQNGYDNETNSYKLACKWQFTAPLNYGFKIVVEMFETAKDTFFEVKNRTDLLINEKSVKLYHAIYNSDTYLQVSLNNSENSCRFQAFISVVKNTNIKQDGNCTIKVTETGEINWSTDLNGYMYENNIKCTHDFYIYNGTEAVFDFYYLSIRDTGGDYIGYYDEESGELVKMDSQTFSDGGDRGIKLAPYKNGTTKRVTWEFISDGSFPDYGFKMSFSYLGTVSFF</sequence>
<dbReference type="WBParaSite" id="PDA_v2.g4738.t1">
    <property type="protein sequence ID" value="PDA_v2.g4738.t1"/>
    <property type="gene ID" value="PDA_v2.g4738"/>
</dbReference>
<dbReference type="AlphaFoldDB" id="A0A914QM08"/>
<organism evidence="1 2">
    <name type="scientific">Panagrolaimus davidi</name>
    <dbReference type="NCBI Taxonomy" id="227884"/>
    <lineage>
        <taxon>Eukaryota</taxon>
        <taxon>Metazoa</taxon>
        <taxon>Ecdysozoa</taxon>
        <taxon>Nematoda</taxon>
        <taxon>Chromadorea</taxon>
        <taxon>Rhabditida</taxon>
        <taxon>Tylenchina</taxon>
        <taxon>Panagrolaimomorpha</taxon>
        <taxon>Panagrolaimoidea</taxon>
        <taxon>Panagrolaimidae</taxon>
        <taxon>Panagrolaimus</taxon>
    </lineage>
</organism>
<evidence type="ECO:0000313" key="2">
    <source>
        <dbReference type="WBParaSite" id="PDA_v2.g4738.t1"/>
    </source>
</evidence>